<evidence type="ECO:0000256" key="1">
    <source>
        <dbReference type="ARBA" id="ARBA00022982"/>
    </source>
</evidence>
<dbReference type="PANTHER" id="PTHR10438:SF458">
    <property type="entry name" value="THIOREDOXIN H1-LIKE"/>
    <property type="match status" value="1"/>
</dbReference>
<keyword evidence="3" id="KW-0676">Redox-active center</keyword>
<feature type="domain" description="Thioredoxin" evidence="4">
    <location>
        <begin position="1"/>
        <end position="109"/>
    </location>
</feature>
<keyword evidence="6" id="KW-1185">Reference proteome</keyword>
<dbReference type="PROSITE" id="PS51352">
    <property type="entry name" value="THIOREDOXIN_2"/>
    <property type="match status" value="1"/>
</dbReference>
<protein>
    <recommendedName>
        <fullName evidence="4">Thioredoxin domain-containing protein</fullName>
    </recommendedName>
</protein>
<keyword evidence="2" id="KW-1015">Disulfide bond</keyword>
<keyword evidence="1" id="KW-0249">Electron transport</keyword>
<reference evidence="5" key="2">
    <citation type="submission" date="2021-03" db="UniProtKB">
        <authorList>
            <consortium name="EnsemblPlants"/>
        </authorList>
    </citation>
    <scope>IDENTIFICATION</scope>
</reference>
<dbReference type="FunFam" id="3.40.30.10:FF:000245">
    <property type="entry name" value="Thioredoxin"/>
    <property type="match status" value="1"/>
</dbReference>
<evidence type="ECO:0000256" key="3">
    <source>
        <dbReference type="ARBA" id="ARBA00023284"/>
    </source>
</evidence>
<dbReference type="InterPro" id="IPR017937">
    <property type="entry name" value="Thioredoxin_CS"/>
</dbReference>
<dbReference type="RefSeq" id="XP_021759899.1">
    <property type="nucleotide sequence ID" value="XM_021904207.1"/>
</dbReference>
<proteinExistence type="predicted"/>
<reference evidence="5" key="1">
    <citation type="journal article" date="2017" name="Nature">
        <title>The genome of Chenopodium quinoa.</title>
        <authorList>
            <person name="Jarvis D.E."/>
            <person name="Ho Y.S."/>
            <person name="Lightfoot D.J."/>
            <person name="Schmoeckel S.M."/>
            <person name="Li B."/>
            <person name="Borm T.J.A."/>
            <person name="Ohyanagi H."/>
            <person name="Mineta K."/>
            <person name="Michell C.T."/>
            <person name="Saber N."/>
            <person name="Kharbatia N.M."/>
            <person name="Rupper R.R."/>
            <person name="Sharp A.R."/>
            <person name="Dally N."/>
            <person name="Boughton B.A."/>
            <person name="Woo Y.H."/>
            <person name="Gao G."/>
            <person name="Schijlen E.G.W.M."/>
            <person name="Guo X."/>
            <person name="Momin A.A."/>
            <person name="Negrao S."/>
            <person name="Al-Babili S."/>
            <person name="Gehring C."/>
            <person name="Roessner U."/>
            <person name="Jung C."/>
            <person name="Murphy K."/>
            <person name="Arold S.T."/>
            <person name="Gojobori T."/>
            <person name="van der Linden C.G."/>
            <person name="van Loo E.N."/>
            <person name="Jellen E.N."/>
            <person name="Maughan P.J."/>
            <person name="Tester M."/>
        </authorList>
    </citation>
    <scope>NUCLEOTIDE SEQUENCE [LARGE SCALE GENOMIC DNA]</scope>
    <source>
        <strain evidence="5">cv. PI 614886</strain>
    </source>
</reference>
<gene>
    <name evidence="5" type="primary">LOC110724754</name>
</gene>
<evidence type="ECO:0000313" key="5">
    <source>
        <dbReference type="EnsemblPlants" id="AUR62014463-RA:cds"/>
    </source>
</evidence>
<dbReference type="Gene3D" id="3.40.30.10">
    <property type="entry name" value="Glutaredoxin"/>
    <property type="match status" value="1"/>
</dbReference>
<dbReference type="GeneID" id="110724754"/>
<dbReference type="PRINTS" id="PR00421">
    <property type="entry name" value="THIOREDOXIN"/>
</dbReference>
<sequence length="121" mass="13632">MAEVLSCQTLDQFKQNLEDGNSKKLTVINFTATWCAPCRFMAPILSEFANKYEDVLFFKVDVDELKTIAEDYKVHSLPTFVFLKDGKEVNRFVGANKETLLKLVTKHSGRSLPEADPAPST</sequence>
<dbReference type="InterPro" id="IPR013766">
    <property type="entry name" value="Thioredoxin_domain"/>
</dbReference>
<dbReference type="InterPro" id="IPR050620">
    <property type="entry name" value="Thioredoxin_H-type-like"/>
</dbReference>
<dbReference type="SMR" id="A0A803LKG6"/>
<organism evidence="5 6">
    <name type="scientific">Chenopodium quinoa</name>
    <name type="common">Quinoa</name>
    <dbReference type="NCBI Taxonomy" id="63459"/>
    <lineage>
        <taxon>Eukaryota</taxon>
        <taxon>Viridiplantae</taxon>
        <taxon>Streptophyta</taxon>
        <taxon>Embryophyta</taxon>
        <taxon>Tracheophyta</taxon>
        <taxon>Spermatophyta</taxon>
        <taxon>Magnoliopsida</taxon>
        <taxon>eudicotyledons</taxon>
        <taxon>Gunneridae</taxon>
        <taxon>Pentapetalae</taxon>
        <taxon>Caryophyllales</taxon>
        <taxon>Chenopodiaceae</taxon>
        <taxon>Chenopodioideae</taxon>
        <taxon>Atripliceae</taxon>
        <taxon>Chenopodium</taxon>
    </lineage>
</organism>
<dbReference type="PROSITE" id="PS00194">
    <property type="entry name" value="THIOREDOXIN_1"/>
    <property type="match status" value="1"/>
</dbReference>
<evidence type="ECO:0000256" key="2">
    <source>
        <dbReference type="ARBA" id="ARBA00023157"/>
    </source>
</evidence>
<name>A0A803LKG6_CHEQI</name>
<dbReference type="OrthoDB" id="2121326at2759"/>
<dbReference type="EnsemblPlants" id="AUR62014463-RA">
    <property type="protein sequence ID" value="AUR62014463-RA:cds"/>
    <property type="gene ID" value="AUR62014463"/>
</dbReference>
<evidence type="ECO:0000313" key="6">
    <source>
        <dbReference type="Proteomes" id="UP000596660"/>
    </source>
</evidence>
<dbReference type="OMA" id="INFTATW"/>
<dbReference type="AlphaFoldDB" id="A0A803LKG6"/>
<keyword evidence="1" id="KW-0813">Transport</keyword>
<dbReference type="Proteomes" id="UP000596660">
    <property type="component" value="Unplaced"/>
</dbReference>
<dbReference type="InterPro" id="IPR036249">
    <property type="entry name" value="Thioredoxin-like_sf"/>
</dbReference>
<evidence type="ECO:0000259" key="4">
    <source>
        <dbReference type="PROSITE" id="PS51352"/>
    </source>
</evidence>
<accession>A0A803LKG6</accession>
<dbReference type="SUPFAM" id="SSF52833">
    <property type="entry name" value="Thioredoxin-like"/>
    <property type="match status" value="1"/>
</dbReference>
<dbReference type="KEGG" id="cqi:110724754"/>
<dbReference type="CDD" id="cd02947">
    <property type="entry name" value="TRX_family"/>
    <property type="match status" value="1"/>
</dbReference>
<dbReference type="Gramene" id="AUR62014463-RA">
    <property type="protein sequence ID" value="AUR62014463-RA:cds"/>
    <property type="gene ID" value="AUR62014463"/>
</dbReference>
<dbReference type="PANTHER" id="PTHR10438">
    <property type="entry name" value="THIOREDOXIN"/>
    <property type="match status" value="1"/>
</dbReference>
<dbReference type="Pfam" id="PF00085">
    <property type="entry name" value="Thioredoxin"/>
    <property type="match status" value="1"/>
</dbReference>